<feature type="compositionally biased region" description="Basic and acidic residues" evidence="1">
    <location>
        <begin position="1038"/>
        <end position="1059"/>
    </location>
</feature>
<feature type="compositionally biased region" description="Basic and acidic residues" evidence="1">
    <location>
        <begin position="402"/>
        <end position="416"/>
    </location>
</feature>
<evidence type="ECO:0000313" key="2">
    <source>
        <dbReference type="EMBL" id="GBG79706.1"/>
    </source>
</evidence>
<dbReference type="Gramene" id="GBG79706">
    <property type="protein sequence ID" value="GBG79706"/>
    <property type="gene ID" value="CBR_g29970"/>
</dbReference>
<proteinExistence type="predicted"/>
<feature type="region of interest" description="Disordered" evidence="1">
    <location>
        <begin position="316"/>
        <end position="641"/>
    </location>
</feature>
<keyword evidence="3" id="KW-1185">Reference proteome</keyword>
<feature type="compositionally biased region" description="Basic and acidic residues" evidence="1">
    <location>
        <begin position="534"/>
        <end position="556"/>
    </location>
</feature>
<sequence>MGPLKSHLIQQLHVEPERKFQVRDGFICPHLIFPAQAKAARDAIYSHKAVQFRFQVAQSGLPVNDKIKWIADLLGKIKPDRQLVHDHFLVEVDDPDCITVVALYPTNKHLVLRNRGLRFRGCPVQLSAWSLANPQSTDERREYLMSSNFWVEFRFAPLSVQGAILTDLENIAPVKGYITVLPQFLEKRDDHLLVAVEWDPEYPFPLNEEWRYSHGGKEHSVPVSHTQDPWCYACKHRGHLYTDEACPKNRDKTKIKGFVVPHLNDEEWWYPEDRELAGWMLRVYADGTPGKWIWQGKDKPTAFPSGARVQVAKDAKFKGKQEPAPDLQTISRPQPAPAKPRPVQPRPQQHYRPKPGPKGDRPSTSETRDLPVEGAPCKDRPPAHKDGWQKLPPPLQTTSIVHCKEIKSQVQKEEHAAPLNSSVQDQGSHVETGTTEGKKGTELDRKGGDKEQHKDGRQKLPPPLQTTSTNVHYKEIQSQAQKEEHAPPLNSTVPDHMGGQGSQVETGTIEGKKGTVLDRKGGDKEQPSVTGTTEGKKGTKQDWKGGDKEKHKDGRQKLHPPLQTASNMHSKEIKSQVQKEEHAPPLNSRVPDHMGGQGSQVETSEGKKGTILDRKGGDKEQPSVQQGAHRSDHNGVKGRGLCRMGDAAQTVLHSALAAQGEGRPDCKLPAHDPAPSRKAVLEPAPGADGASNRDGPSLSPPIGDNSDHKEGLGAQNRIQASEPRGDERPVPFSSQGAPGSDWKDHLAHSLVHSPDPPLTVIEAHHLAAKTGGHNAVTGPDGLINDSQALAPAHEPPQGHTGTRNRGNNDLPPSAQDAPYSDHKHQRLVTGSTRPQGKDWSLVPSQETADGQALVRTGGYNGLPPLENPDQIARPPLMQSESHHPQPNCGVPKARMNSDRPAQVGPEPVLPQQLTEGHALVLSKPITADHALPLVHDTVELQHDRGKPTPTSPQQMWLKANSLLNKIKGATFPLYRDTNADTDTWPGSDVCCGLNVAGESTIQNVGIPARVREVVSQITGEKKFIPVAQQSTTTPKPNAHRDRLHREEETEQPQRDEEHLPIAQRQISNAPWNTRLISTLTTVTVEPGRG</sequence>
<evidence type="ECO:0000313" key="3">
    <source>
        <dbReference type="Proteomes" id="UP000265515"/>
    </source>
</evidence>
<feature type="region of interest" description="Disordered" evidence="1">
    <location>
        <begin position="878"/>
        <end position="904"/>
    </location>
</feature>
<dbReference type="Proteomes" id="UP000265515">
    <property type="component" value="Unassembled WGS sequence"/>
</dbReference>
<feature type="compositionally biased region" description="Basic and acidic residues" evidence="1">
    <location>
        <begin position="604"/>
        <end position="621"/>
    </location>
</feature>
<feature type="compositionally biased region" description="Polar residues" evidence="1">
    <location>
        <begin position="419"/>
        <end position="429"/>
    </location>
</feature>
<evidence type="ECO:0000256" key="1">
    <source>
        <dbReference type="SAM" id="MobiDB-lite"/>
    </source>
</evidence>
<feature type="region of interest" description="Disordered" evidence="1">
    <location>
        <begin position="653"/>
        <end position="756"/>
    </location>
</feature>
<name>A0A388LBN9_CHABU</name>
<feature type="region of interest" description="Disordered" evidence="1">
    <location>
        <begin position="770"/>
        <end position="841"/>
    </location>
</feature>
<feature type="compositionally biased region" description="Basic and acidic residues" evidence="1">
    <location>
        <begin position="357"/>
        <end position="388"/>
    </location>
</feature>
<feature type="compositionally biased region" description="Basic and acidic residues" evidence="1">
    <location>
        <begin position="569"/>
        <end position="583"/>
    </location>
</feature>
<accession>A0A388LBN9</accession>
<protein>
    <submittedName>
        <fullName evidence="2">Uncharacterized protein</fullName>
    </submittedName>
</protein>
<organism evidence="2 3">
    <name type="scientific">Chara braunii</name>
    <name type="common">Braun's stonewort</name>
    <dbReference type="NCBI Taxonomy" id="69332"/>
    <lineage>
        <taxon>Eukaryota</taxon>
        <taxon>Viridiplantae</taxon>
        <taxon>Streptophyta</taxon>
        <taxon>Charophyceae</taxon>
        <taxon>Charales</taxon>
        <taxon>Characeae</taxon>
        <taxon>Chara</taxon>
    </lineage>
</organism>
<feature type="compositionally biased region" description="Polar residues" evidence="1">
    <location>
        <begin position="465"/>
        <end position="480"/>
    </location>
</feature>
<feature type="compositionally biased region" description="Basic and acidic residues" evidence="1">
    <location>
        <begin position="436"/>
        <end position="458"/>
    </location>
</feature>
<feature type="compositionally biased region" description="Basic and acidic residues" evidence="1">
    <location>
        <begin position="510"/>
        <end position="526"/>
    </location>
</feature>
<feature type="region of interest" description="Disordered" evidence="1">
    <location>
        <begin position="1027"/>
        <end position="1061"/>
    </location>
</feature>
<gene>
    <name evidence="2" type="ORF">CBR_g29970</name>
</gene>
<comment type="caution">
    <text evidence="2">The sequence shown here is derived from an EMBL/GenBank/DDBJ whole genome shotgun (WGS) entry which is preliminary data.</text>
</comment>
<dbReference type="EMBL" id="BFEA01000325">
    <property type="protein sequence ID" value="GBG79706.1"/>
    <property type="molecule type" value="Genomic_DNA"/>
</dbReference>
<dbReference type="AlphaFoldDB" id="A0A388LBN9"/>
<feature type="compositionally biased region" description="Pro residues" evidence="1">
    <location>
        <begin position="334"/>
        <end position="345"/>
    </location>
</feature>
<reference evidence="2 3" key="1">
    <citation type="journal article" date="2018" name="Cell">
        <title>The Chara Genome: Secondary Complexity and Implications for Plant Terrestrialization.</title>
        <authorList>
            <person name="Nishiyama T."/>
            <person name="Sakayama H."/>
            <person name="Vries J.D."/>
            <person name="Buschmann H."/>
            <person name="Saint-Marcoux D."/>
            <person name="Ullrich K.K."/>
            <person name="Haas F.B."/>
            <person name="Vanderstraeten L."/>
            <person name="Becker D."/>
            <person name="Lang D."/>
            <person name="Vosolsobe S."/>
            <person name="Rombauts S."/>
            <person name="Wilhelmsson P.K.I."/>
            <person name="Janitza P."/>
            <person name="Kern R."/>
            <person name="Heyl A."/>
            <person name="Rumpler F."/>
            <person name="Villalobos L.I.A.C."/>
            <person name="Clay J.M."/>
            <person name="Skokan R."/>
            <person name="Toyoda A."/>
            <person name="Suzuki Y."/>
            <person name="Kagoshima H."/>
            <person name="Schijlen E."/>
            <person name="Tajeshwar N."/>
            <person name="Catarino B."/>
            <person name="Hetherington A.J."/>
            <person name="Saltykova A."/>
            <person name="Bonnot C."/>
            <person name="Breuninger H."/>
            <person name="Symeonidi A."/>
            <person name="Radhakrishnan G.V."/>
            <person name="Van Nieuwerburgh F."/>
            <person name="Deforce D."/>
            <person name="Chang C."/>
            <person name="Karol K.G."/>
            <person name="Hedrich R."/>
            <person name="Ulvskov P."/>
            <person name="Glockner G."/>
            <person name="Delwiche C.F."/>
            <person name="Petrasek J."/>
            <person name="Van de Peer Y."/>
            <person name="Friml J."/>
            <person name="Beilby M."/>
            <person name="Dolan L."/>
            <person name="Kohara Y."/>
            <person name="Sugano S."/>
            <person name="Fujiyama A."/>
            <person name="Delaux P.-M."/>
            <person name="Quint M."/>
            <person name="TheiBen G."/>
            <person name="Hagemann M."/>
            <person name="Harholt J."/>
            <person name="Dunand C."/>
            <person name="Zachgo S."/>
            <person name="Langdale J."/>
            <person name="Maumus F."/>
            <person name="Straeten D.V.D."/>
            <person name="Gould S.B."/>
            <person name="Rensing S.A."/>
        </authorList>
    </citation>
    <scope>NUCLEOTIDE SEQUENCE [LARGE SCALE GENOMIC DNA]</scope>
    <source>
        <strain evidence="2 3">S276</strain>
    </source>
</reference>